<evidence type="ECO:0000313" key="3">
    <source>
        <dbReference type="Proteomes" id="UP000620224"/>
    </source>
</evidence>
<feature type="region of interest" description="Disordered" evidence="1">
    <location>
        <begin position="36"/>
        <end position="73"/>
    </location>
</feature>
<organism evidence="2 3">
    <name type="scientific">Streptomyces lucensis JCM 4490</name>
    <dbReference type="NCBI Taxonomy" id="1306176"/>
    <lineage>
        <taxon>Bacteria</taxon>
        <taxon>Bacillati</taxon>
        <taxon>Actinomycetota</taxon>
        <taxon>Actinomycetes</taxon>
        <taxon>Kitasatosporales</taxon>
        <taxon>Streptomycetaceae</taxon>
        <taxon>Streptomyces</taxon>
    </lineage>
</organism>
<sequence>MPFGQGVQLGEGLVERPLVEVAQHDRGHGPFVLRRQRQVGAGHGNGSRHAQLPAPHNRRPTGVTPVDRDDFVA</sequence>
<name>A0A918ITT0_9ACTN</name>
<accession>A0A918ITT0</accession>
<dbReference type="Proteomes" id="UP000620224">
    <property type="component" value="Unassembled WGS sequence"/>
</dbReference>
<protein>
    <submittedName>
        <fullName evidence="2">Uncharacterized protein</fullName>
    </submittedName>
</protein>
<comment type="caution">
    <text evidence="2">The sequence shown here is derived from an EMBL/GenBank/DDBJ whole genome shotgun (WGS) entry which is preliminary data.</text>
</comment>
<gene>
    <name evidence="2" type="ORF">GCM10010503_04150</name>
</gene>
<proteinExistence type="predicted"/>
<evidence type="ECO:0000256" key="1">
    <source>
        <dbReference type="SAM" id="MobiDB-lite"/>
    </source>
</evidence>
<evidence type="ECO:0000313" key="2">
    <source>
        <dbReference type="EMBL" id="GGW31602.1"/>
    </source>
</evidence>
<reference evidence="2" key="1">
    <citation type="journal article" date="2014" name="Int. J. Syst. Evol. Microbiol.">
        <title>Complete genome sequence of Corynebacterium casei LMG S-19264T (=DSM 44701T), isolated from a smear-ripened cheese.</title>
        <authorList>
            <consortium name="US DOE Joint Genome Institute (JGI-PGF)"/>
            <person name="Walter F."/>
            <person name="Albersmeier A."/>
            <person name="Kalinowski J."/>
            <person name="Ruckert C."/>
        </authorList>
    </citation>
    <scope>NUCLEOTIDE SEQUENCE</scope>
    <source>
        <strain evidence="2">JCM 4490</strain>
    </source>
</reference>
<dbReference type="AlphaFoldDB" id="A0A918ITT0"/>
<dbReference type="EMBL" id="BMUE01000001">
    <property type="protein sequence ID" value="GGW31602.1"/>
    <property type="molecule type" value="Genomic_DNA"/>
</dbReference>
<reference evidence="2" key="2">
    <citation type="submission" date="2020-09" db="EMBL/GenBank/DDBJ databases">
        <authorList>
            <person name="Sun Q."/>
            <person name="Ohkuma M."/>
        </authorList>
    </citation>
    <scope>NUCLEOTIDE SEQUENCE</scope>
    <source>
        <strain evidence="2">JCM 4490</strain>
    </source>
</reference>
<keyword evidence="3" id="KW-1185">Reference proteome</keyword>